<accession>A0A397I769</accession>
<sequence length="71" mass="8443">MNSNRFSVEEFEIFKKEVGKEKYRDRKGGDKGREVANREKIRVEECDETNDELIEKLCFYDQLLAKVVIII</sequence>
<dbReference type="Proteomes" id="UP000266861">
    <property type="component" value="Unassembled WGS sequence"/>
</dbReference>
<organism evidence="1 2">
    <name type="scientific">Diversispora epigaea</name>
    <dbReference type="NCBI Taxonomy" id="1348612"/>
    <lineage>
        <taxon>Eukaryota</taxon>
        <taxon>Fungi</taxon>
        <taxon>Fungi incertae sedis</taxon>
        <taxon>Mucoromycota</taxon>
        <taxon>Glomeromycotina</taxon>
        <taxon>Glomeromycetes</taxon>
        <taxon>Diversisporales</taxon>
        <taxon>Diversisporaceae</taxon>
        <taxon>Diversispora</taxon>
    </lineage>
</organism>
<dbReference type="EMBL" id="PQFF01000252">
    <property type="protein sequence ID" value="RHZ70118.1"/>
    <property type="molecule type" value="Genomic_DNA"/>
</dbReference>
<evidence type="ECO:0000313" key="1">
    <source>
        <dbReference type="EMBL" id="RHZ70118.1"/>
    </source>
</evidence>
<gene>
    <name evidence="1" type="ORF">Glove_275g12</name>
</gene>
<proteinExistence type="predicted"/>
<protein>
    <submittedName>
        <fullName evidence="1">Uncharacterized protein</fullName>
    </submittedName>
</protein>
<comment type="caution">
    <text evidence="1">The sequence shown here is derived from an EMBL/GenBank/DDBJ whole genome shotgun (WGS) entry which is preliminary data.</text>
</comment>
<name>A0A397I769_9GLOM</name>
<keyword evidence="2" id="KW-1185">Reference proteome</keyword>
<dbReference type="AlphaFoldDB" id="A0A397I769"/>
<evidence type="ECO:0000313" key="2">
    <source>
        <dbReference type="Proteomes" id="UP000266861"/>
    </source>
</evidence>
<reference evidence="1 2" key="1">
    <citation type="submission" date="2018-08" db="EMBL/GenBank/DDBJ databases">
        <title>Genome and evolution of the arbuscular mycorrhizal fungus Diversispora epigaea (formerly Glomus versiforme) and its bacterial endosymbionts.</title>
        <authorList>
            <person name="Sun X."/>
            <person name="Fei Z."/>
            <person name="Harrison M."/>
        </authorList>
    </citation>
    <scope>NUCLEOTIDE SEQUENCE [LARGE SCALE GENOMIC DNA]</scope>
    <source>
        <strain evidence="1 2">IT104</strain>
    </source>
</reference>